<feature type="transmembrane region" description="Helical" evidence="6">
    <location>
        <begin position="50"/>
        <end position="66"/>
    </location>
</feature>
<dbReference type="NCBIfam" id="TIGR00360">
    <property type="entry name" value="ComEC_N-term"/>
    <property type="match status" value="1"/>
</dbReference>
<protein>
    <submittedName>
        <fullName evidence="8">DNA internalization-related competence protein ComEC/Rec2</fullName>
    </submittedName>
</protein>
<dbReference type="SMART" id="SM00849">
    <property type="entry name" value="Lactamase_B"/>
    <property type="match status" value="1"/>
</dbReference>
<proteinExistence type="predicted"/>
<feature type="transmembrane region" description="Helical" evidence="6">
    <location>
        <begin position="443"/>
        <end position="463"/>
    </location>
</feature>
<keyword evidence="3 6" id="KW-0812">Transmembrane</keyword>
<dbReference type="InterPro" id="IPR052159">
    <property type="entry name" value="Competence_DNA_uptake"/>
</dbReference>
<name>A0ABS3DZA6_9BACI</name>
<evidence type="ECO:0000259" key="7">
    <source>
        <dbReference type="SMART" id="SM00849"/>
    </source>
</evidence>
<dbReference type="InterPro" id="IPR004477">
    <property type="entry name" value="ComEC_N"/>
</dbReference>
<dbReference type="SUPFAM" id="SSF56281">
    <property type="entry name" value="Metallo-hydrolase/oxidoreductase"/>
    <property type="match status" value="1"/>
</dbReference>
<dbReference type="CDD" id="cd07731">
    <property type="entry name" value="ComA-like_MBL-fold"/>
    <property type="match status" value="1"/>
</dbReference>
<evidence type="ECO:0000313" key="8">
    <source>
        <dbReference type="EMBL" id="MBN8236696.1"/>
    </source>
</evidence>
<dbReference type="Pfam" id="PF13567">
    <property type="entry name" value="DUF4131"/>
    <property type="match status" value="1"/>
</dbReference>
<evidence type="ECO:0000256" key="6">
    <source>
        <dbReference type="SAM" id="Phobius"/>
    </source>
</evidence>
<dbReference type="InterPro" id="IPR036866">
    <property type="entry name" value="RibonucZ/Hydroxyglut_hydro"/>
</dbReference>
<dbReference type="InterPro" id="IPR025405">
    <property type="entry name" value="DUF4131"/>
</dbReference>
<dbReference type="NCBIfam" id="TIGR00361">
    <property type="entry name" value="ComEC_Rec2"/>
    <property type="match status" value="1"/>
</dbReference>
<dbReference type="RefSeq" id="WP_206935262.1">
    <property type="nucleotide sequence ID" value="NZ_JAEKJY010000005.1"/>
</dbReference>
<dbReference type="Pfam" id="PF00753">
    <property type="entry name" value="Lactamase_B"/>
    <property type="match status" value="1"/>
</dbReference>
<organism evidence="8 9">
    <name type="scientific">Halobacillus kuroshimensis</name>
    <dbReference type="NCBI Taxonomy" id="302481"/>
    <lineage>
        <taxon>Bacteria</taxon>
        <taxon>Bacillati</taxon>
        <taxon>Bacillota</taxon>
        <taxon>Bacilli</taxon>
        <taxon>Bacillales</taxon>
        <taxon>Bacillaceae</taxon>
        <taxon>Halobacillus</taxon>
    </lineage>
</organism>
<dbReference type="InterPro" id="IPR035681">
    <property type="entry name" value="ComA-like_MBL"/>
</dbReference>
<feature type="transmembrane region" description="Helical" evidence="6">
    <location>
        <begin position="475"/>
        <end position="495"/>
    </location>
</feature>
<feature type="transmembrane region" description="Helical" evidence="6">
    <location>
        <begin position="230"/>
        <end position="250"/>
    </location>
</feature>
<feature type="transmembrane region" description="Helical" evidence="6">
    <location>
        <begin position="350"/>
        <end position="374"/>
    </location>
</feature>
<feature type="transmembrane region" description="Helical" evidence="6">
    <location>
        <begin position="262"/>
        <end position="295"/>
    </location>
</feature>
<accession>A0ABS3DZA6</accession>
<keyword evidence="9" id="KW-1185">Reference proteome</keyword>
<keyword evidence="5 6" id="KW-0472">Membrane</keyword>
<feature type="transmembrane region" description="Helical" evidence="6">
    <location>
        <begin position="381"/>
        <end position="409"/>
    </location>
</feature>
<feature type="domain" description="Metallo-beta-lactamase" evidence="7">
    <location>
        <begin position="508"/>
        <end position="700"/>
    </location>
</feature>
<evidence type="ECO:0000256" key="1">
    <source>
        <dbReference type="ARBA" id="ARBA00004651"/>
    </source>
</evidence>
<feature type="transmembrane region" description="Helical" evidence="6">
    <location>
        <begin position="20"/>
        <end position="43"/>
    </location>
</feature>
<keyword evidence="4 6" id="KW-1133">Transmembrane helix</keyword>
<dbReference type="EMBL" id="JAEKJY010000005">
    <property type="protein sequence ID" value="MBN8236696.1"/>
    <property type="molecule type" value="Genomic_DNA"/>
</dbReference>
<dbReference type="Gene3D" id="3.60.15.10">
    <property type="entry name" value="Ribonuclease Z/Hydroxyacylglutathione hydrolase-like"/>
    <property type="match status" value="1"/>
</dbReference>
<evidence type="ECO:0000256" key="4">
    <source>
        <dbReference type="ARBA" id="ARBA00022989"/>
    </source>
</evidence>
<evidence type="ECO:0000256" key="2">
    <source>
        <dbReference type="ARBA" id="ARBA00022475"/>
    </source>
</evidence>
<evidence type="ECO:0000256" key="3">
    <source>
        <dbReference type="ARBA" id="ARBA00022692"/>
    </source>
</evidence>
<dbReference type="PANTHER" id="PTHR30619:SF1">
    <property type="entry name" value="RECOMBINATION PROTEIN 2"/>
    <property type="match status" value="1"/>
</dbReference>
<dbReference type="Proteomes" id="UP000663970">
    <property type="component" value="Unassembled WGS sequence"/>
</dbReference>
<comment type="caution">
    <text evidence="8">The sequence shown here is derived from an EMBL/GenBank/DDBJ whole genome shotgun (WGS) entry which is preliminary data.</text>
</comment>
<feature type="transmembrane region" description="Helical" evidence="6">
    <location>
        <begin position="301"/>
        <end position="318"/>
    </location>
</feature>
<reference evidence="8 9" key="1">
    <citation type="submission" date="2020-12" db="EMBL/GenBank/DDBJ databases">
        <title>Oil enriched cultivation method for isolating marine PHA-producing bacteria.</title>
        <authorList>
            <person name="Zheng W."/>
            <person name="Yu S."/>
            <person name="Huang Y."/>
        </authorList>
    </citation>
    <scope>NUCLEOTIDE SEQUENCE [LARGE SCALE GENOMIC DNA]</scope>
    <source>
        <strain evidence="8 9">SY-2-6</strain>
    </source>
</reference>
<comment type="subcellular location">
    <subcellularLocation>
        <location evidence="1">Cell membrane</location>
        <topology evidence="1">Multi-pass membrane protein</topology>
    </subcellularLocation>
</comment>
<sequence>MNACTGRWHLPVLAFASGGVLASLEGDAVYVFAVLITVVLYGYRNHLPQFFLLCILLATGFFYLAPQTPQTQMENSETWTGVIDSEVKETSYAVQFLMENADGIKRQVRILKSDPDERVPVFHHGSVCTASGVTGPFASARNPGAFDYAEYMYTQGVFAEMVVQDHSDTACEGRSRLSYLYEWRTHLLKKVQRQLDPESYSWVKALVFGEKDALPEDIVNWFQAYNLSHILAISGLHAGLLAGGVYVSLYRSGLATKRQARIFLFLFLPSYTILAGAAPSVIRACVMALIVLVFSMSNRRIPLSDVIAWTAGFLLVWNPDYLHQIGFQFSFLVTFSLILSAPVLKKASGLWQQTVIISLICLLAILPLQIHYFYEFQPLSLFVNVAVVPYFSFFVIPVSFLLFLAALLFSGPVTYGFSSIFSDFHQRVLSAVMKVGGLLDLPWVIGELAASAILVFMVLFVRMMFHWCREKRGKALFFGAACVGVLMVYTSLPYLSPKGTVTMLDVGQGDSFIIELPYRKGVWMIDAAGPPVYMEDKAATAETIIVPFLKSRGIHTVDTLLITHEDSDHDGSVPYLLQHHNVNRLVTSPYNPVQYKGVEQKRVEAGDLLKGGGLEMRVRHPAEDRGDANDNSLVVDFDLGGKKWMFTGDISAPVEKELLQGAVAVRADVLKAAHHGSNTSSSEQWLERVGAEVVWVSAGVDNRYGHPHEEVLERLMDQEAVILRTDQSGAVSYNFYGDDGTFSTFLPYNASRK</sequence>
<feature type="transmembrane region" description="Helical" evidence="6">
    <location>
        <begin position="325"/>
        <end position="344"/>
    </location>
</feature>
<evidence type="ECO:0000313" key="9">
    <source>
        <dbReference type="Proteomes" id="UP000663970"/>
    </source>
</evidence>
<evidence type="ECO:0000256" key="5">
    <source>
        <dbReference type="ARBA" id="ARBA00023136"/>
    </source>
</evidence>
<keyword evidence="2" id="KW-1003">Cell membrane</keyword>
<dbReference type="InterPro" id="IPR001279">
    <property type="entry name" value="Metallo-B-lactamas"/>
</dbReference>
<dbReference type="Pfam" id="PF03772">
    <property type="entry name" value="Competence"/>
    <property type="match status" value="1"/>
</dbReference>
<gene>
    <name evidence="8" type="ORF">JF544_15660</name>
</gene>
<dbReference type="InterPro" id="IPR004797">
    <property type="entry name" value="Competence_ComEC/Rec2"/>
</dbReference>
<dbReference type="PANTHER" id="PTHR30619">
    <property type="entry name" value="DNA INTERNALIZATION/COMPETENCE PROTEIN COMEC/REC2"/>
    <property type="match status" value="1"/>
</dbReference>